<comment type="subcellular location">
    <subcellularLocation>
        <location evidence="1">Nucleus</location>
    </subcellularLocation>
</comment>
<sequence>MWRLFVIADEKTVEESKASGSQNPKRKKFREVRQRAWGELPAEIRHPKKATRVWLGTNDIAEEAGRAYDKAAIDFRGKHARLNLLDSVGPGPGCHRRFELASDGSRVTRRPIPKSPRAALPIIPPPGCTSVRNKVRCFS</sequence>
<dbReference type="Proteomes" id="UP001605036">
    <property type="component" value="Unassembled WGS sequence"/>
</dbReference>
<dbReference type="Gene3D" id="3.30.730.10">
    <property type="entry name" value="AP2/ERF domain"/>
    <property type="match status" value="1"/>
</dbReference>
<comment type="caution">
    <text evidence="7">The sequence shown here is derived from an EMBL/GenBank/DDBJ whole genome shotgun (WGS) entry which is preliminary data.</text>
</comment>
<dbReference type="EMBL" id="JBHFFA010000001">
    <property type="protein sequence ID" value="KAL2654187.1"/>
    <property type="molecule type" value="Genomic_DNA"/>
</dbReference>
<organism evidence="7 8">
    <name type="scientific">Riccia fluitans</name>
    <dbReference type="NCBI Taxonomy" id="41844"/>
    <lineage>
        <taxon>Eukaryota</taxon>
        <taxon>Viridiplantae</taxon>
        <taxon>Streptophyta</taxon>
        <taxon>Embryophyta</taxon>
        <taxon>Marchantiophyta</taxon>
        <taxon>Marchantiopsida</taxon>
        <taxon>Marchantiidae</taxon>
        <taxon>Marchantiales</taxon>
        <taxon>Ricciaceae</taxon>
        <taxon>Riccia</taxon>
    </lineage>
</organism>
<dbReference type="AlphaFoldDB" id="A0ABD1ZSL7"/>
<gene>
    <name evidence="7" type="ORF">R1flu_022315</name>
</gene>
<dbReference type="SMART" id="SM00380">
    <property type="entry name" value="AP2"/>
    <property type="match status" value="1"/>
</dbReference>
<evidence type="ECO:0000256" key="2">
    <source>
        <dbReference type="ARBA" id="ARBA00023015"/>
    </source>
</evidence>
<evidence type="ECO:0000256" key="3">
    <source>
        <dbReference type="ARBA" id="ARBA00023125"/>
    </source>
</evidence>
<reference evidence="7 8" key="1">
    <citation type="submission" date="2024-09" db="EMBL/GenBank/DDBJ databases">
        <title>Chromosome-scale assembly of Riccia fluitans.</title>
        <authorList>
            <person name="Paukszto L."/>
            <person name="Sawicki J."/>
            <person name="Karawczyk K."/>
            <person name="Piernik-Szablinska J."/>
            <person name="Szczecinska M."/>
            <person name="Mazdziarz M."/>
        </authorList>
    </citation>
    <scope>NUCLEOTIDE SEQUENCE [LARGE SCALE GENOMIC DNA]</scope>
    <source>
        <strain evidence="7">Rf_01</strain>
        <tissue evidence="7">Aerial parts of the thallus</tissue>
    </source>
</reference>
<dbReference type="PANTHER" id="PTHR31194:SF189">
    <property type="entry name" value="AP2_ERF DOMAIN-CONTAINING PROTEIN"/>
    <property type="match status" value="1"/>
</dbReference>
<dbReference type="GO" id="GO:0003677">
    <property type="term" value="F:DNA binding"/>
    <property type="evidence" value="ECO:0007669"/>
    <property type="project" value="UniProtKB-KW"/>
</dbReference>
<dbReference type="PROSITE" id="PS51032">
    <property type="entry name" value="AP2_ERF"/>
    <property type="match status" value="1"/>
</dbReference>
<dbReference type="InterPro" id="IPR036955">
    <property type="entry name" value="AP2/ERF_dom_sf"/>
</dbReference>
<name>A0ABD1ZSL7_9MARC</name>
<evidence type="ECO:0000313" key="7">
    <source>
        <dbReference type="EMBL" id="KAL2654187.1"/>
    </source>
</evidence>
<dbReference type="GO" id="GO:0005634">
    <property type="term" value="C:nucleus"/>
    <property type="evidence" value="ECO:0007669"/>
    <property type="project" value="UniProtKB-SubCell"/>
</dbReference>
<keyword evidence="2" id="KW-0805">Transcription regulation</keyword>
<dbReference type="InterPro" id="IPR050913">
    <property type="entry name" value="AP2/ERF_ERF"/>
</dbReference>
<dbReference type="SUPFAM" id="SSF54171">
    <property type="entry name" value="DNA-binding domain"/>
    <property type="match status" value="1"/>
</dbReference>
<evidence type="ECO:0000259" key="6">
    <source>
        <dbReference type="PROSITE" id="PS51032"/>
    </source>
</evidence>
<dbReference type="PANTHER" id="PTHR31194">
    <property type="entry name" value="SHN SHINE , DNA BINDING / TRANSCRIPTION FACTOR"/>
    <property type="match status" value="1"/>
</dbReference>
<keyword evidence="4" id="KW-0804">Transcription</keyword>
<accession>A0ABD1ZSL7</accession>
<keyword evidence="5" id="KW-0539">Nucleus</keyword>
<dbReference type="InterPro" id="IPR016177">
    <property type="entry name" value="DNA-bd_dom_sf"/>
</dbReference>
<evidence type="ECO:0000256" key="1">
    <source>
        <dbReference type="ARBA" id="ARBA00004123"/>
    </source>
</evidence>
<keyword evidence="3" id="KW-0238">DNA-binding</keyword>
<protein>
    <recommendedName>
        <fullName evidence="6">AP2/ERF domain-containing protein</fullName>
    </recommendedName>
</protein>
<evidence type="ECO:0000256" key="4">
    <source>
        <dbReference type="ARBA" id="ARBA00023163"/>
    </source>
</evidence>
<keyword evidence="8" id="KW-1185">Reference proteome</keyword>
<evidence type="ECO:0000313" key="8">
    <source>
        <dbReference type="Proteomes" id="UP001605036"/>
    </source>
</evidence>
<dbReference type="InterPro" id="IPR001471">
    <property type="entry name" value="AP2/ERF_dom"/>
</dbReference>
<evidence type="ECO:0000256" key="5">
    <source>
        <dbReference type="ARBA" id="ARBA00023242"/>
    </source>
</evidence>
<feature type="domain" description="AP2/ERF" evidence="6">
    <location>
        <begin position="28"/>
        <end position="85"/>
    </location>
</feature>
<dbReference type="PRINTS" id="PR00367">
    <property type="entry name" value="ETHRSPELEMNT"/>
</dbReference>
<dbReference type="CDD" id="cd00018">
    <property type="entry name" value="AP2"/>
    <property type="match status" value="1"/>
</dbReference>
<proteinExistence type="predicted"/>